<comment type="catalytic activity">
    <reaction evidence="8">
        <text>(sulfur carrier)-H + L-cysteine = (sulfur carrier)-SH + L-alanine</text>
        <dbReference type="Rhea" id="RHEA:43892"/>
        <dbReference type="Rhea" id="RHEA-COMP:14737"/>
        <dbReference type="Rhea" id="RHEA-COMP:14739"/>
        <dbReference type="ChEBI" id="CHEBI:29917"/>
        <dbReference type="ChEBI" id="CHEBI:35235"/>
        <dbReference type="ChEBI" id="CHEBI:57972"/>
        <dbReference type="ChEBI" id="CHEBI:64428"/>
        <dbReference type="EC" id="2.8.1.7"/>
    </reaction>
</comment>
<evidence type="ECO:0000313" key="10">
    <source>
        <dbReference type="EMBL" id="THG31707.1"/>
    </source>
</evidence>
<comment type="cofactor">
    <cofactor evidence="1">
        <name>pyridoxal 5'-phosphate</name>
        <dbReference type="ChEBI" id="CHEBI:597326"/>
    </cofactor>
</comment>
<dbReference type="GO" id="GO:0046872">
    <property type="term" value="F:metal ion binding"/>
    <property type="evidence" value="ECO:0007669"/>
    <property type="project" value="UniProtKB-KW"/>
</dbReference>
<evidence type="ECO:0000313" key="11">
    <source>
        <dbReference type="Proteomes" id="UP000309133"/>
    </source>
</evidence>
<dbReference type="InterPro" id="IPR000192">
    <property type="entry name" value="Aminotrans_V_dom"/>
</dbReference>
<keyword evidence="4" id="KW-0479">Metal-binding</keyword>
<comment type="similarity">
    <text evidence="2">Belongs to the class-V pyridoxal-phosphate-dependent aminotransferase family. NifS/IscS subfamily.</text>
</comment>
<evidence type="ECO:0000259" key="9">
    <source>
        <dbReference type="Pfam" id="PF00266"/>
    </source>
</evidence>
<dbReference type="PANTHER" id="PTHR11601">
    <property type="entry name" value="CYSTEINE DESULFURYLASE FAMILY MEMBER"/>
    <property type="match status" value="1"/>
</dbReference>
<keyword evidence="3" id="KW-0808">Transferase</keyword>
<dbReference type="InterPro" id="IPR015424">
    <property type="entry name" value="PyrdxlP-dep_Trfase"/>
</dbReference>
<evidence type="ECO:0000256" key="3">
    <source>
        <dbReference type="ARBA" id="ARBA00022679"/>
    </source>
</evidence>
<dbReference type="Proteomes" id="UP000309133">
    <property type="component" value="Unassembled WGS sequence"/>
</dbReference>
<dbReference type="InterPro" id="IPR015421">
    <property type="entry name" value="PyrdxlP-dep_Trfase_major"/>
</dbReference>
<proteinExistence type="inferred from homology"/>
<organism evidence="10 11">
    <name type="scientific">Naasia lichenicola</name>
    <dbReference type="NCBI Taxonomy" id="2565933"/>
    <lineage>
        <taxon>Bacteria</taxon>
        <taxon>Bacillati</taxon>
        <taxon>Actinomycetota</taxon>
        <taxon>Actinomycetes</taxon>
        <taxon>Micrococcales</taxon>
        <taxon>Microbacteriaceae</taxon>
        <taxon>Naasia</taxon>
    </lineage>
</organism>
<dbReference type="GO" id="GO:0031071">
    <property type="term" value="F:cysteine desulfurase activity"/>
    <property type="evidence" value="ECO:0007669"/>
    <property type="project" value="UniProtKB-EC"/>
</dbReference>
<evidence type="ECO:0000256" key="4">
    <source>
        <dbReference type="ARBA" id="ARBA00022723"/>
    </source>
</evidence>
<dbReference type="PIRSF" id="PIRSF005572">
    <property type="entry name" value="NifS"/>
    <property type="match status" value="1"/>
</dbReference>
<accession>A0A4V3WTF1</accession>
<dbReference type="Gene3D" id="3.90.1150.10">
    <property type="entry name" value="Aspartate Aminotransferase, domain 1"/>
    <property type="match status" value="1"/>
</dbReference>
<evidence type="ECO:0000256" key="5">
    <source>
        <dbReference type="ARBA" id="ARBA00022898"/>
    </source>
</evidence>
<comment type="caution">
    <text evidence="10">The sequence shown here is derived from an EMBL/GenBank/DDBJ whole genome shotgun (WGS) entry which is preliminary data.</text>
</comment>
<gene>
    <name evidence="10" type="ORF">E6C64_06475</name>
</gene>
<protein>
    <submittedName>
        <fullName evidence="10">Cysteine desulfurase</fullName>
    </submittedName>
</protein>
<dbReference type="EMBL" id="SSSM01000003">
    <property type="protein sequence ID" value="THG31707.1"/>
    <property type="molecule type" value="Genomic_DNA"/>
</dbReference>
<keyword evidence="6" id="KW-0408">Iron</keyword>
<dbReference type="OrthoDB" id="9808002at2"/>
<evidence type="ECO:0000256" key="6">
    <source>
        <dbReference type="ARBA" id="ARBA00023004"/>
    </source>
</evidence>
<dbReference type="InterPro" id="IPR015422">
    <property type="entry name" value="PyrdxlP-dep_Trfase_small"/>
</dbReference>
<dbReference type="AlphaFoldDB" id="A0A4V3WTF1"/>
<evidence type="ECO:0000256" key="1">
    <source>
        <dbReference type="ARBA" id="ARBA00001933"/>
    </source>
</evidence>
<dbReference type="PANTHER" id="PTHR11601:SF34">
    <property type="entry name" value="CYSTEINE DESULFURASE"/>
    <property type="match status" value="1"/>
</dbReference>
<dbReference type="SUPFAM" id="SSF53383">
    <property type="entry name" value="PLP-dependent transferases"/>
    <property type="match status" value="1"/>
</dbReference>
<dbReference type="RefSeq" id="WP_136426827.1">
    <property type="nucleotide sequence ID" value="NZ_SSSM01000003.1"/>
</dbReference>
<dbReference type="Gene3D" id="3.40.640.10">
    <property type="entry name" value="Type I PLP-dependent aspartate aminotransferase-like (Major domain)"/>
    <property type="match status" value="1"/>
</dbReference>
<evidence type="ECO:0000256" key="7">
    <source>
        <dbReference type="ARBA" id="ARBA00023014"/>
    </source>
</evidence>
<feature type="domain" description="Aminotransferase class V" evidence="9">
    <location>
        <begin position="3"/>
        <end position="375"/>
    </location>
</feature>
<dbReference type="Pfam" id="PF00266">
    <property type="entry name" value="Aminotran_5"/>
    <property type="match status" value="1"/>
</dbReference>
<dbReference type="InterPro" id="IPR016454">
    <property type="entry name" value="Cysteine_dSase"/>
</dbReference>
<keyword evidence="11" id="KW-1185">Reference proteome</keyword>
<reference evidence="10 11" key="1">
    <citation type="submission" date="2019-04" db="EMBL/GenBank/DDBJ databases">
        <authorList>
            <person name="Jiang L."/>
        </authorList>
    </citation>
    <scope>NUCLEOTIDE SEQUENCE [LARGE SCALE GENOMIC DNA]</scope>
    <source>
        <strain evidence="10 11">YIM 131853</strain>
    </source>
</reference>
<sequence>MAIYLDHAASTPLLPEVLEAYAEALRTIGNPSSIHGHGQRAKQALEESRERLAAVVGCEPVEVIFTSGGTESINSAIKGLFWAARAADPVRSSVVIPGGEHHATADTVDWLVRAEGARRVEVPLDADGRILPDRLAAALDSGSGAGSVALTSAIWVNNEVGTIQPVAALAEVAAARSIPLHVDAVAALGHVPVDFARSGASAMSLSAHKIGGPVSIGALVLGRRSSLVPLLHGGGQQRSVRSGTQDVAGAVAFALAAEVATARLDDDVRRMGELRDRLVGGVRAAVDGSVMRGPAPGPERVTSNANITFAGCDGDSLLFALDMAGISVSTGSACTAGVPEVSHVLLDMGVPEDEARGALRFTLGPSTTQADIDAVLAALPAAVERARAAGHSSREPAMY</sequence>
<keyword evidence="7" id="KW-0411">Iron-sulfur</keyword>
<name>A0A4V3WTF1_9MICO</name>
<dbReference type="Gene3D" id="1.10.260.50">
    <property type="match status" value="1"/>
</dbReference>
<evidence type="ECO:0000256" key="8">
    <source>
        <dbReference type="ARBA" id="ARBA00050776"/>
    </source>
</evidence>
<dbReference type="GO" id="GO:0051536">
    <property type="term" value="F:iron-sulfur cluster binding"/>
    <property type="evidence" value="ECO:0007669"/>
    <property type="project" value="UniProtKB-KW"/>
</dbReference>
<evidence type="ECO:0000256" key="2">
    <source>
        <dbReference type="ARBA" id="ARBA00006490"/>
    </source>
</evidence>
<keyword evidence="5" id="KW-0663">Pyridoxal phosphate</keyword>